<sequence length="396" mass="43058">MASLLLGAVISILSKSSNAAPSHVHRSCIDLDLSVPVTANNSIYDVPRVDNNIDAVDLIWDLDRWTAPATADRITAMKTVQQTFTISVQLCVPDDYDDSEKANILQIATHGFGFDKRYWDSELRPEDYSYVTAALKAGYSILTYDRLGVGNSDKPDAYEIAQTPVEREILKELTVLARSGGLTAAAASSTRSNKTFEVPDFNKIVLVGHSLGSRLTLGVLSEYGDIVDGAVATGLILNGRFGAVGQRAFGLEYAGDSEPRRFRERGSGYLVQGTESSVQQIFFKKGYFDPEMLKYAEKIKETGTVGEFVSLDAVLEQPAPGYSGPLLFALGEYDFAVCEGNCTGSYDLEALKNETFFNAADVRVHIQPGSGHALTMHSNATGHFEAIFEYLGENGL</sequence>
<dbReference type="Proteomes" id="UP001610335">
    <property type="component" value="Unassembled WGS sequence"/>
</dbReference>
<dbReference type="InterPro" id="IPR029058">
    <property type="entry name" value="AB_hydrolase_fold"/>
</dbReference>
<gene>
    <name evidence="3" type="ORF">BDW59DRAFT_161823</name>
</gene>
<dbReference type="InterPro" id="IPR000073">
    <property type="entry name" value="AB_hydrolase_1"/>
</dbReference>
<feature type="domain" description="AB hydrolase-1" evidence="2">
    <location>
        <begin position="110"/>
        <end position="376"/>
    </location>
</feature>
<reference evidence="3 4" key="1">
    <citation type="submission" date="2024-07" db="EMBL/GenBank/DDBJ databases">
        <title>Section-level genome sequencing and comparative genomics of Aspergillus sections Usti and Cavernicolus.</title>
        <authorList>
            <consortium name="Lawrence Berkeley National Laboratory"/>
            <person name="Nybo J.L."/>
            <person name="Vesth T.C."/>
            <person name="Theobald S."/>
            <person name="Frisvad J.C."/>
            <person name="Larsen T.O."/>
            <person name="Kjaerboelling I."/>
            <person name="Rothschild-Mancinelli K."/>
            <person name="Lyhne E.K."/>
            <person name="Kogle M.E."/>
            <person name="Barry K."/>
            <person name="Clum A."/>
            <person name="Na H."/>
            <person name="Ledsgaard L."/>
            <person name="Lin J."/>
            <person name="Lipzen A."/>
            <person name="Kuo A."/>
            <person name="Riley R."/>
            <person name="Mondo S."/>
            <person name="LaButti K."/>
            <person name="Haridas S."/>
            <person name="Pangalinan J."/>
            <person name="Salamov A.A."/>
            <person name="Simmons B.A."/>
            <person name="Magnuson J.K."/>
            <person name="Chen J."/>
            <person name="Drula E."/>
            <person name="Henrissat B."/>
            <person name="Wiebenga A."/>
            <person name="Lubbers R.J."/>
            <person name="Gomes A.C."/>
            <person name="Makela M.R."/>
            <person name="Stajich J."/>
            <person name="Grigoriev I.V."/>
            <person name="Mortensen U.H."/>
            <person name="De vries R.P."/>
            <person name="Baker S.E."/>
            <person name="Andersen M.R."/>
        </authorList>
    </citation>
    <scope>NUCLEOTIDE SEQUENCE [LARGE SCALE GENOMIC DNA]</scope>
    <source>
        <strain evidence="3 4">CBS 600.67</strain>
    </source>
</reference>
<keyword evidence="1" id="KW-0732">Signal</keyword>
<evidence type="ECO:0000313" key="3">
    <source>
        <dbReference type="EMBL" id="KAL2825347.1"/>
    </source>
</evidence>
<dbReference type="Pfam" id="PF12697">
    <property type="entry name" value="Abhydrolase_6"/>
    <property type="match status" value="1"/>
</dbReference>
<dbReference type="SUPFAM" id="SSF53474">
    <property type="entry name" value="alpha/beta-Hydrolases"/>
    <property type="match status" value="1"/>
</dbReference>
<proteinExistence type="predicted"/>
<name>A0ABR4ICJ7_9EURO</name>
<keyword evidence="3" id="KW-0378">Hydrolase</keyword>
<evidence type="ECO:0000259" key="2">
    <source>
        <dbReference type="Pfam" id="PF12697"/>
    </source>
</evidence>
<comment type="caution">
    <text evidence="3">The sequence shown here is derived from an EMBL/GenBank/DDBJ whole genome shotgun (WGS) entry which is preliminary data.</text>
</comment>
<evidence type="ECO:0000256" key="1">
    <source>
        <dbReference type="SAM" id="SignalP"/>
    </source>
</evidence>
<dbReference type="GO" id="GO:0016787">
    <property type="term" value="F:hydrolase activity"/>
    <property type="evidence" value="ECO:0007669"/>
    <property type="project" value="UniProtKB-KW"/>
</dbReference>
<organism evidence="3 4">
    <name type="scientific">Aspergillus cavernicola</name>
    <dbReference type="NCBI Taxonomy" id="176166"/>
    <lineage>
        <taxon>Eukaryota</taxon>
        <taxon>Fungi</taxon>
        <taxon>Dikarya</taxon>
        <taxon>Ascomycota</taxon>
        <taxon>Pezizomycotina</taxon>
        <taxon>Eurotiomycetes</taxon>
        <taxon>Eurotiomycetidae</taxon>
        <taxon>Eurotiales</taxon>
        <taxon>Aspergillaceae</taxon>
        <taxon>Aspergillus</taxon>
        <taxon>Aspergillus subgen. Nidulantes</taxon>
    </lineage>
</organism>
<accession>A0ABR4ICJ7</accession>
<feature type="signal peptide" evidence="1">
    <location>
        <begin position="1"/>
        <end position="19"/>
    </location>
</feature>
<dbReference type="EMBL" id="JBFXLS010000037">
    <property type="protein sequence ID" value="KAL2825347.1"/>
    <property type="molecule type" value="Genomic_DNA"/>
</dbReference>
<dbReference type="Gene3D" id="3.40.50.1820">
    <property type="entry name" value="alpha/beta hydrolase"/>
    <property type="match status" value="1"/>
</dbReference>
<keyword evidence="4" id="KW-1185">Reference proteome</keyword>
<feature type="chain" id="PRO_5046659268" evidence="1">
    <location>
        <begin position="20"/>
        <end position="396"/>
    </location>
</feature>
<evidence type="ECO:0000313" key="4">
    <source>
        <dbReference type="Proteomes" id="UP001610335"/>
    </source>
</evidence>
<protein>
    <submittedName>
        <fullName evidence="3">Alpha/beta hydrolase family-domain-containing protein</fullName>
    </submittedName>
</protein>